<dbReference type="Proteomes" id="UP000655759">
    <property type="component" value="Unassembled WGS sequence"/>
</dbReference>
<gene>
    <name evidence="1" type="ORF">NUZ5A_50638</name>
</gene>
<dbReference type="EMBL" id="CAJNAQ010000005">
    <property type="protein sequence ID" value="CAE6497169.1"/>
    <property type="molecule type" value="Genomic_DNA"/>
</dbReference>
<name>A0A812F4N5_9ARCH</name>
<evidence type="ECO:0000313" key="2">
    <source>
        <dbReference type="Proteomes" id="UP000655759"/>
    </source>
</evidence>
<proteinExistence type="predicted"/>
<sequence length="76" mass="8938">MGSILTVLPSETQVIPFFVILTFKIYLRQQTGDLSHKFNRMLTRRKMIFVEIKEKKDAECPVVSFRDSNRHHCVLV</sequence>
<evidence type="ECO:0000313" key="1">
    <source>
        <dbReference type="EMBL" id="CAE6497169.1"/>
    </source>
</evidence>
<protein>
    <submittedName>
        <fullName evidence="1">Uncharacterized protein</fullName>
    </submittedName>
</protein>
<dbReference type="AlphaFoldDB" id="A0A812F4N5"/>
<reference evidence="1" key="1">
    <citation type="submission" date="2021-02" db="EMBL/GenBank/DDBJ databases">
        <authorList>
            <person name="Han P."/>
        </authorList>
    </citation>
    <scope>NUCLEOTIDE SEQUENCE</scope>
    <source>
        <strain evidence="1">Candidatus Nitrosotenuis uzonensis 5A</strain>
    </source>
</reference>
<accession>A0A812F4N5</accession>
<comment type="caution">
    <text evidence="1">The sequence shown here is derived from an EMBL/GenBank/DDBJ whole genome shotgun (WGS) entry which is preliminary data.</text>
</comment>
<organism evidence="1 2">
    <name type="scientific">Candidatus Nitrosotenuis uzonensis</name>
    <dbReference type="NCBI Taxonomy" id="1407055"/>
    <lineage>
        <taxon>Archaea</taxon>
        <taxon>Nitrososphaerota</taxon>
        <taxon>Candidatus Nitrosotenuis</taxon>
    </lineage>
</organism>